<dbReference type="Proteomes" id="UP001642487">
    <property type="component" value="Chromosome 4"/>
</dbReference>
<reference evidence="2 3" key="1">
    <citation type="submission" date="2024-03" db="EMBL/GenBank/DDBJ databases">
        <authorList>
            <person name="Gkanogiannis A."/>
            <person name="Becerra Lopez-Lavalle L."/>
        </authorList>
    </citation>
    <scope>NUCLEOTIDE SEQUENCE [LARGE SCALE GENOMIC DNA]</scope>
</reference>
<organism evidence="2 3">
    <name type="scientific">Citrullus colocynthis</name>
    <name type="common">colocynth</name>
    <dbReference type="NCBI Taxonomy" id="252529"/>
    <lineage>
        <taxon>Eukaryota</taxon>
        <taxon>Viridiplantae</taxon>
        <taxon>Streptophyta</taxon>
        <taxon>Embryophyta</taxon>
        <taxon>Tracheophyta</taxon>
        <taxon>Spermatophyta</taxon>
        <taxon>Magnoliopsida</taxon>
        <taxon>eudicotyledons</taxon>
        <taxon>Gunneridae</taxon>
        <taxon>Pentapetalae</taxon>
        <taxon>rosids</taxon>
        <taxon>fabids</taxon>
        <taxon>Cucurbitales</taxon>
        <taxon>Cucurbitaceae</taxon>
        <taxon>Benincaseae</taxon>
        <taxon>Citrullus</taxon>
    </lineage>
</organism>
<evidence type="ECO:0000313" key="3">
    <source>
        <dbReference type="Proteomes" id="UP001642487"/>
    </source>
</evidence>
<evidence type="ECO:0000313" key="2">
    <source>
        <dbReference type="EMBL" id="CAK9319379.1"/>
    </source>
</evidence>
<keyword evidence="3" id="KW-1185">Reference proteome</keyword>
<evidence type="ECO:0000256" key="1">
    <source>
        <dbReference type="SAM" id="MobiDB-lite"/>
    </source>
</evidence>
<name>A0ABP0YFX2_9ROSI</name>
<accession>A0ABP0YFX2</accession>
<sequence length="222" mass="26397">MKLGLMTRKNSNRPVNPSLPYDAEASNPRQSMTYRLNQVEDAIGTLINNFAVMQTSMAKMQQTLEFLVKENDKANKAKNKILEEEKEDQDSQENKGNHQTESVYGGQTFVPPRTQDQPRFPLRFTNIRELGQRRPQPRPLQQPIQMPPHLLGYDSDSSEDETHIWEDIPIDRMYRQRYNSQNQEFQDYDQDFELEWLEYRRIQRRTPWRQDSDYKMKIGLPT</sequence>
<gene>
    <name evidence="2" type="ORF">CITCOLO1_LOCUS11383</name>
</gene>
<dbReference type="EMBL" id="OZ021738">
    <property type="protein sequence ID" value="CAK9319379.1"/>
    <property type="molecule type" value="Genomic_DNA"/>
</dbReference>
<proteinExistence type="predicted"/>
<feature type="region of interest" description="Disordered" evidence="1">
    <location>
        <begin position="1"/>
        <end position="26"/>
    </location>
</feature>
<protein>
    <submittedName>
        <fullName evidence="2">Uncharacterized protein</fullName>
    </submittedName>
</protein>
<feature type="region of interest" description="Disordered" evidence="1">
    <location>
        <begin position="83"/>
        <end position="119"/>
    </location>
</feature>